<keyword evidence="3" id="KW-1185">Reference proteome</keyword>
<accession>A0ABQ5IPB2</accession>
<feature type="region of interest" description="Disordered" evidence="1">
    <location>
        <begin position="133"/>
        <end position="191"/>
    </location>
</feature>
<evidence type="ECO:0000313" key="2">
    <source>
        <dbReference type="EMBL" id="GJU02066.1"/>
    </source>
</evidence>
<gene>
    <name evidence="2" type="ORF">Tco_1112404</name>
</gene>
<feature type="compositionally biased region" description="Basic and acidic residues" evidence="1">
    <location>
        <begin position="144"/>
        <end position="158"/>
    </location>
</feature>
<name>A0ABQ5IPB2_9ASTR</name>
<dbReference type="EMBL" id="BQNB010021023">
    <property type="protein sequence ID" value="GJU02066.1"/>
    <property type="molecule type" value="Genomic_DNA"/>
</dbReference>
<evidence type="ECO:0000313" key="3">
    <source>
        <dbReference type="Proteomes" id="UP001151760"/>
    </source>
</evidence>
<sequence length="191" mass="21474">MNNLSPLSYFPLVEIQMSLVWGKKLILCSTSEVNIEASALTLPKSFTQTYTKLHHSIIPDSIQTLLVFRFKPQKSTLKGLDQQAQGMQAKLVHPNITKVHKKNVSKQGRKIAKGESSVKRDLLFDVIPEDKIDHMETENAQSEGRTKEKMDEDKKFDEVGLSTEDEVSTDFEKVSTDKPKVSTDGSKVVKP</sequence>
<proteinExistence type="predicted"/>
<dbReference type="Proteomes" id="UP001151760">
    <property type="component" value="Unassembled WGS sequence"/>
</dbReference>
<organism evidence="2 3">
    <name type="scientific">Tanacetum coccineum</name>
    <dbReference type="NCBI Taxonomy" id="301880"/>
    <lineage>
        <taxon>Eukaryota</taxon>
        <taxon>Viridiplantae</taxon>
        <taxon>Streptophyta</taxon>
        <taxon>Embryophyta</taxon>
        <taxon>Tracheophyta</taxon>
        <taxon>Spermatophyta</taxon>
        <taxon>Magnoliopsida</taxon>
        <taxon>eudicotyledons</taxon>
        <taxon>Gunneridae</taxon>
        <taxon>Pentapetalae</taxon>
        <taxon>asterids</taxon>
        <taxon>campanulids</taxon>
        <taxon>Asterales</taxon>
        <taxon>Asteraceae</taxon>
        <taxon>Asteroideae</taxon>
        <taxon>Anthemideae</taxon>
        <taxon>Anthemidinae</taxon>
        <taxon>Tanacetum</taxon>
    </lineage>
</organism>
<comment type="caution">
    <text evidence="2">The sequence shown here is derived from an EMBL/GenBank/DDBJ whole genome shotgun (WGS) entry which is preliminary data.</text>
</comment>
<reference evidence="2" key="2">
    <citation type="submission" date="2022-01" db="EMBL/GenBank/DDBJ databases">
        <authorList>
            <person name="Yamashiro T."/>
            <person name="Shiraishi A."/>
            <person name="Satake H."/>
            <person name="Nakayama K."/>
        </authorList>
    </citation>
    <scope>NUCLEOTIDE SEQUENCE</scope>
</reference>
<protein>
    <submittedName>
        <fullName evidence="2">Uncharacterized protein</fullName>
    </submittedName>
</protein>
<evidence type="ECO:0000256" key="1">
    <source>
        <dbReference type="SAM" id="MobiDB-lite"/>
    </source>
</evidence>
<reference evidence="2" key="1">
    <citation type="journal article" date="2022" name="Int. J. Mol. Sci.">
        <title>Draft Genome of Tanacetum Coccineum: Genomic Comparison of Closely Related Tanacetum-Family Plants.</title>
        <authorList>
            <person name="Yamashiro T."/>
            <person name="Shiraishi A."/>
            <person name="Nakayama K."/>
            <person name="Satake H."/>
        </authorList>
    </citation>
    <scope>NUCLEOTIDE SEQUENCE</scope>
</reference>
<feature type="compositionally biased region" description="Basic and acidic residues" evidence="1">
    <location>
        <begin position="170"/>
        <end position="181"/>
    </location>
</feature>